<sequence>MATWREERTVNRTLVVNSANEGDPYFGHRGLPSQNSEDNDVPPIQSTIPAVPCEATIAVSLPILKETDIQPCGQPNVGGRKSVLESGGLPPEPDHFNMEMLRLLSLYPADTSRYRRFRRNVHRKGAVLARHQLKIMRRCVSEALKASDGSINGIEFMRSVVRHHPYYGQTTVAAALLRQLTPGLLRCLAQLNRPGLLNIATTVIRHWVTQKDLSELSLSDNDYVMSLPSGCVIHVDVDNITKCERT</sequence>
<evidence type="ECO:0000313" key="3">
    <source>
        <dbReference type="Proteomes" id="UP000184063"/>
    </source>
</evidence>
<accession>A0A1M3SYS0</accession>
<organism evidence="2 3">
    <name type="scientific">Aspergillus luchuensis (strain CBS 106.47)</name>
    <dbReference type="NCBI Taxonomy" id="1137211"/>
    <lineage>
        <taxon>Eukaryota</taxon>
        <taxon>Fungi</taxon>
        <taxon>Dikarya</taxon>
        <taxon>Ascomycota</taxon>
        <taxon>Pezizomycotina</taxon>
        <taxon>Eurotiomycetes</taxon>
        <taxon>Eurotiomycetidae</taxon>
        <taxon>Eurotiales</taxon>
        <taxon>Aspergillaceae</taxon>
        <taxon>Aspergillus</taxon>
        <taxon>Aspergillus subgen. Circumdati</taxon>
    </lineage>
</organism>
<protein>
    <submittedName>
        <fullName evidence="2">Uncharacterized protein</fullName>
    </submittedName>
</protein>
<dbReference type="AlphaFoldDB" id="A0A1M3SYS0"/>
<gene>
    <name evidence="2" type="ORF">ASPFODRAFT_213175</name>
</gene>
<dbReference type="OrthoDB" id="4511871at2759"/>
<feature type="region of interest" description="Disordered" evidence="1">
    <location>
        <begin position="19"/>
        <end position="47"/>
    </location>
</feature>
<dbReference type="VEuPathDB" id="FungiDB:ASPFODRAFT_213175"/>
<evidence type="ECO:0000256" key="1">
    <source>
        <dbReference type="SAM" id="MobiDB-lite"/>
    </source>
</evidence>
<evidence type="ECO:0000313" key="2">
    <source>
        <dbReference type="EMBL" id="OJZ79660.1"/>
    </source>
</evidence>
<reference evidence="3" key="1">
    <citation type="journal article" date="2017" name="Genome Biol.">
        <title>Comparative genomics reveals high biological diversity and specific adaptations in the industrially and medically important fungal genus Aspergillus.</title>
        <authorList>
            <person name="de Vries R.P."/>
            <person name="Riley R."/>
            <person name="Wiebenga A."/>
            <person name="Aguilar-Osorio G."/>
            <person name="Amillis S."/>
            <person name="Uchima C.A."/>
            <person name="Anderluh G."/>
            <person name="Asadollahi M."/>
            <person name="Askin M."/>
            <person name="Barry K."/>
            <person name="Battaglia E."/>
            <person name="Bayram O."/>
            <person name="Benocci T."/>
            <person name="Braus-Stromeyer S.A."/>
            <person name="Caldana C."/>
            <person name="Canovas D."/>
            <person name="Cerqueira G.C."/>
            <person name="Chen F."/>
            <person name="Chen W."/>
            <person name="Choi C."/>
            <person name="Clum A."/>
            <person name="Dos Santos R.A."/>
            <person name="Damasio A.R."/>
            <person name="Diallinas G."/>
            <person name="Emri T."/>
            <person name="Fekete E."/>
            <person name="Flipphi M."/>
            <person name="Freyberg S."/>
            <person name="Gallo A."/>
            <person name="Gournas C."/>
            <person name="Habgood R."/>
            <person name="Hainaut M."/>
            <person name="Harispe M.L."/>
            <person name="Henrissat B."/>
            <person name="Hilden K.S."/>
            <person name="Hope R."/>
            <person name="Hossain A."/>
            <person name="Karabika E."/>
            <person name="Karaffa L."/>
            <person name="Karanyi Z."/>
            <person name="Krasevec N."/>
            <person name="Kuo A."/>
            <person name="Kusch H."/>
            <person name="LaButti K."/>
            <person name="Lagendijk E.L."/>
            <person name="Lapidus A."/>
            <person name="Levasseur A."/>
            <person name="Lindquist E."/>
            <person name="Lipzen A."/>
            <person name="Logrieco A.F."/>
            <person name="MacCabe A."/>
            <person name="Maekelae M.R."/>
            <person name="Malavazi I."/>
            <person name="Melin P."/>
            <person name="Meyer V."/>
            <person name="Mielnichuk N."/>
            <person name="Miskei M."/>
            <person name="Molnar A.P."/>
            <person name="Mule G."/>
            <person name="Ngan C.Y."/>
            <person name="Orejas M."/>
            <person name="Orosz E."/>
            <person name="Ouedraogo J.P."/>
            <person name="Overkamp K.M."/>
            <person name="Park H.-S."/>
            <person name="Perrone G."/>
            <person name="Piumi F."/>
            <person name="Punt P.J."/>
            <person name="Ram A.F."/>
            <person name="Ramon A."/>
            <person name="Rauscher S."/>
            <person name="Record E."/>
            <person name="Riano-Pachon D.M."/>
            <person name="Robert V."/>
            <person name="Roehrig J."/>
            <person name="Ruller R."/>
            <person name="Salamov A."/>
            <person name="Salih N.S."/>
            <person name="Samson R.A."/>
            <person name="Sandor E."/>
            <person name="Sanguinetti M."/>
            <person name="Schuetze T."/>
            <person name="Sepcic K."/>
            <person name="Shelest E."/>
            <person name="Sherlock G."/>
            <person name="Sophianopoulou V."/>
            <person name="Squina F.M."/>
            <person name="Sun H."/>
            <person name="Susca A."/>
            <person name="Todd R.B."/>
            <person name="Tsang A."/>
            <person name="Unkles S.E."/>
            <person name="van de Wiele N."/>
            <person name="van Rossen-Uffink D."/>
            <person name="Oliveira J.V."/>
            <person name="Vesth T.C."/>
            <person name="Visser J."/>
            <person name="Yu J.-H."/>
            <person name="Zhou M."/>
            <person name="Andersen M.R."/>
            <person name="Archer D.B."/>
            <person name="Baker S.E."/>
            <person name="Benoit I."/>
            <person name="Brakhage A.A."/>
            <person name="Braus G.H."/>
            <person name="Fischer R."/>
            <person name="Frisvad J.C."/>
            <person name="Goldman G.H."/>
            <person name="Houbraken J."/>
            <person name="Oakley B."/>
            <person name="Pocsi I."/>
            <person name="Scazzocchio C."/>
            <person name="Seiboth B."/>
            <person name="vanKuyk P.A."/>
            <person name="Wortman J."/>
            <person name="Dyer P.S."/>
            <person name="Grigoriev I.V."/>
        </authorList>
    </citation>
    <scope>NUCLEOTIDE SEQUENCE [LARGE SCALE GENOMIC DNA]</scope>
    <source>
        <strain evidence="3">CBS 106.47</strain>
    </source>
</reference>
<name>A0A1M3SYS0_ASPLC</name>
<dbReference type="Proteomes" id="UP000184063">
    <property type="component" value="Unassembled WGS sequence"/>
</dbReference>
<proteinExistence type="predicted"/>
<dbReference type="EMBL" id="KV878279">
    <property type="protein sequence ID" value="OJZ79660.1"/>
    <property type="molecule type" value="Genomic_DNA"/>
</dbReference>